<keyword evidence="6" id="KW-1185">Reference proteome</keyword>
<dbReference type="AlphaFoldDB" id="A0A5P1FI58"/>
<keyword evidence="1" id="KW-0479">Metal-binding</keyword>
<dbReference type="GO" id="GO:0016491">
    <property type="term" value="F:oxidoreductase activity"/>
    <property type="evidence" value="ECO:0007669"/>
    <property type="project" value="UniProtKB-KW"/>
</dbReference>
<dbReference type="Gene3D" id="2.60.120.330">
    <property type="entry name" value="B-lactam Antibiotic, Isopenicillin N Synthase, Chain"/>
    <property type="match status" value="1"/>
</dbReference>
<proteinExistence type="predicted"/>
<keyword evidence="2" id="KW-0560">Oxidoreductase</keyword>
<evidence type="ECO:0000256" key="1">
    <source>
        <dbReference type="ARBA" id="ARBA00022723"/>
    </source>
</evidence>
<dbReference type="Proteomes" id="UP000243459">
    <property type="component" value="Chromosome 2"/>
</dbReference>
<sequence>MASVIPSLSVPNVQELADAINSGTCEFPDRYIRPEAADSDPVVDNIGNDVLPIIDLERLRNPRRCKEERAKLDLACKEWGFFQADQKLDWEDMLLLATQPPTKRDMKYCPTGPPTFKLVMDTQGMSYRLQTSHWHLLEK</sequence>
<dbReference type="EMBL" id="CM007382">
    <property type="protein sequence ID" value="ONK77097.1"/>
    <property type="molecule type" value="Genomic_DNA"/>
</dbReference>
<dbReference type="Pfam" id="PF14226">
    <property type="entry name" value="DIOX_N"/>
    <property type="match status" value="1"/>
</dbReference>
<dbReference type="InterPro" id="IPR026992">
    <property type="entry name" value="DIOX_N"/>
</dbReference>
<feature type="domain" description="Non-haem dioxygenase N-terminal" evidence="4">
    <location>
        <begin position="51"/>
        <end position="84"/>
    </location>
</feature>
<dbReference type="InterPro" id="IPR027443">
    <property type="entry name" value="IPNS-like_sf"/>
</dbReference>
<dbReference type="OMA" id="MRQHEMA"/>
<organism evidence="5 6">
    <name type="scientific">Asparagus officinalis</name>
    <name type="common">Garden asparagus</name>
    <dbReference type="NCBI Taxonomy" id="4686"/>
    <lineage>
        <taxon>Eukaryota</taxon>
        <taxon>Viridiplantae</taxon>
        <taxon>Streptophyta</taxon>
        <taxon>Embryophyta</taxon>
        <taxon>Tracheophyta</taxon>
        <taxon>Spermatophyta</taxon>
        <taxon>Magnoliopsida</taxon>
        <taxon>Liliopsida</taxon>
        <taxon>Asparagales</taxon>
        <taxon>Asparagaceae</taxon>
        <taxon>Asparagoideae</taxon>
        <taxon>Asparagus</taxon>
    </lineage>
</organism>
<gene>
    <name evidence="5" type="ORF">A4U43_C02F3070</name>
</gene>
<evidence type="ECO:0000256" key="3">
    <source>
        <dbReference type="ARBA" id="ARBA00023004"/>
    </source>
</evidence>
<evidence type="ECO:0000313" key="6">
    <source>
        <dbReference type="Proteomes" id="UP000243459"/>
    </source>
</evidence>
<dbReference type="Gramene" id="ONK77097">
    <property type="protein sequence ID" value="ONK77097"/>
    <property type="gene ID" value="A4U43_C02F3070"/>
</dbReference>
<evidence type="ECO:0000313" key="5">
    <source>
        <dbReference type="EMBL" id="ONK77097.1"/>
    </source>
</evidence>
<name>A0A5P1FI58_ASPOF</name>
<protein>
    <recommendedName>
        <fullName evidence="4">Non-haem dioxygenase N-terminal domain-containing protein</fullName>
    </recommendedName>
</protein>
<evidence type="ECO:0000256" key="2">
    <source>
        <dbReference type="ARBA" id="ARBA00023002"/>
    </source>
</evidence>
<reference evidence="6" key="1">
    <citation type="journal article" date="2017" name="Nat. Commun.">
        <title>The asparagus genome sheds light on the origin and evolution of a young Y chromosome.</title>
        <authorList>
            <person name="Harkess A."/>
            <person name="Zhou J."/>
            <person name="Xu C."/>
            <person name="Bowers J.E."/>
            <person name="Van der Hulst R."/>
            <person name="Ayyampalayam S."/>
            <person name="Mercati F."/>
            <person name="Riccardi P."/>
            <person name="McKain M.R."/>
            <person name="Kakrana A."/>
            <person name="Tang H."/>
            <person name="Ray J."/>
            <person name="Groenendijk J."/>
            <person name="Arikit S."/>
            <person name="Mathioni S.M."/>
            <person name="Nakano M."/>
            <person name="Shan H."/>
            <person name="Telgmann-Rauber A."/>
            <person name="Kanno A."/>
            <person name="Yue Z."/>
            <person name="Chen H."/>
            <person name="Li W."/>
            <person name="Chen Y."/>
            <person name="Xu X."/>
            <person name="Zhang Y."/>
            <person name="Luo S."/>
            <person name="Chen H."/>
            <person name="Gao J."/>
            <person name="Mao Z."/>
            <person name="Pires J.C."/>
            <person name="Luo M."/>
            <person name="Kudrna D."/>
            <person name="Wing R.A."/>
            <person name="Meyers B.C."/>
            <person name="Yi K."/>
            <person name="Kong H."/>
            <person name="Lavrijsen P."/>
            <person name="Sunseri F."/>
            <person name="Falavigna A."/>
            <person name="Ye Y."/>
            <person name="Leebens-Mack J.H."/>
            <person name="Chen G."/>
        </authorList>
    </citation>
    <scope>NUCLEOTIDE SEQUENCE [LARGE SCALE GENOMIC DNA]</scope>
    <source>
        <strain evidence="6">cv. DH0086</strain>
    </source>
</reference>
<dbReference type="SUPFAM" id="SSF51197">
    <property type="entry name" value="Clavaminate synthase-like"/>
    <property type="match status" value="1"/>
</dbReference>
<dbReference type="GO" id="GO:0046872">
    <property type="term" value="F:metal ion binding"/>
    <property type="evidence" value="ECO:0007669"/>
    <property type="project" value="UniProtKB-KW"/>
</dbReference>
<keyword evidence="3" id="KW-0408">Iron</keyword>
<evidence type="ECO:0000259" key="4">
    <source>
        <dbReference type="Pfam" id="PF14226"/>
    </source>
</evidence>
<accession>A0A5P1FI58</accession>